<evidence type="ECO:0000313" key="3">
    <source>
        <dbReference type="EMBL" id="KTG11383.1"/>
    </source>
</evidence>
<dbReference type="Gene3D" id="1.20.1250.20">
    <property type="entry name" value="MFS general substrate transporter like domains"/>
    <property type="match status" value="1"/>
</dbReference>
<dbReference type="PANTHER" id="PTHR11360">
    <property type="entry name" value="MONOCARBOXYLATE TRANSPORTER"/>
    <property type="match status" value="1"/>
</dbReference>
<feature type="transmembrane region" description="Helical" evidence="1">
    <location>
        <begin position="294"/>
        <end position="312"/>
    </location>
</feature>
<feature type="transmembrane region" description="Helical" evidence="1">
    <location>
        <begin position="265"/>
        <end position="282"/>
    </location>
</feature>
<dbReference type="EMBL" id="LOPU01000004">
    <property type="protein sequence ID" value="KTG11383.1"/>
    <property type="molecule type" value="Genomic_DNA"/>
</dbReference>
<dbReference type="Proteomes" id="UP000054387">
    <property type="component" value="Unassembled WGS sequence"/>
</dbReference>
<feature type="transmembrane region" description="Helical" evidence="1">
    <location>
        <begin position="12"/>
        <end position="34"/>
    </location>
</feature>
<feature type="transmembrane region" description="Helical" evidence="1">
    <location>
        <begin position="174"/>
        <end position="194"/>
    </location>
</feature>
<dbReference type="GO" id="GO:0022857">
    <property type="term" value="F:transmembrane transporter activity"/>
    <property type="evidence" value="ECO:0007669"/>
    <property type="project" value="InterPro"/>
</dbReference>
<dbReference type="RefSeq" id="WP_058580115.1">
    <property type="nucleotide sequence ID" value="NZ_LOPU01000004.1"/>
</dbReference>
<reference evidence="3 4" key="1">
    <citation type="submission" date="2015-12" db="EMBL/GenBank/DDBJ databases">
        <title>Haloprofundus marisrubri gen. nov., sp. nov., an extremely halophilic archaeon isolated from the Discovery deep brine-seawater interface in the Red Sea.</title>
        <authorList>
            <person name="Zhang G."/>
            <person name="Stingl U."/>
            <person name="Rashid M."/>
        </authorList>
    </citation>
    <scope>NUCLEOTIDE SEQUENCE [LARGE SCALE GENOMIC DNA]</scope>
    <source>
        <strain evidence="3 4">SB9</strain>
    </source>
</reference>
<dbReference type="SUPFAM" id="SSF103473">
    <property type="entry name" value="MFS general substrate transporter"/>
    <property type="match status" value="1"/>
</dbReference>
<dbReference type="Pfam" id="PF07690">
    <property type="entry name" value="MFS_1"/>
    <property type="match status" value="1"/>
</dbReference>
<feature type="transmembrane region" description="Helical" evidence="1">
    <location>
        <begin position="381"/>
        <end position="403"/>
    </location>
</feature>
<feature type="transmembrane region" description="Helical" evidence="1">
    <location>
        <begin position="54"/>
        <end position="73"/>
    </location>
</feature>
<organism evidence="3 4">
    <name type="scientific">Haloprofundus marisrubri</name>
    <dbReference type="NCBI Taxonomy" id="1514971"/>
    <lineage>
        <taxon>Archaea</taxon>
        <taxon>Methanobacteriati</taxon>
        <taxon>Methanobacteriota</taxon>
        <taxon>Stenosarchaea group</taxon>
        <taxon>Halobacteria</taxon>
        <taxon>Halobacteriales</taxon>
        <taxon>Haloferacaceae</taxon>
        <taxon>Haloprofundus</taxon>
    </lineage>
</organism>
<dbReference type="STRING" id="1514971.AUR64_03770"/>
<dbReference type="InterPro" id="IPR020846">
    <property type="entry name" value="MFS_dom"/>
</dbReference>
<dbReference type="InterPro" id="IPR050327">
    <property type="entry name" value="Proton-linked_MCT"/>
</dbReference>
<feature type="transmembrane region" description="Helical" evidence="1">
    <location>
        <begin position="85"/>
        <end position="104"/>
    </location>
</feature>
<feature type="transmembrane region" description="Helical" evidence="1">
    <location>
        <begin position="110"/>
        <end position="135"/>
    </location>
</feature>
<name>A0A0W1RD62_9EURY</name>
<evidence type="ECO:0000256" key="1">
    <source>
        <dbReference type="SAM" id="Phobius"/>
    </source>
</evidence>
<sequence>MRDSPTYGGGESLYVGWLVVVACFLGTVAIFGVSYSFGVFFERLVVEFGRSRDVVSLVFAVQTFVMCLGAGVLGPLVSVYGVKRAWVFGTGLFAIGLLGASRATSLVSLVVAYGGVAALGMGILYVASSVTITWWFDERRGLASGLASSGIGVGLLGIAPVARHLVATNGWQSAYFAIFVLVVGLLAVATQLLVDPDGRVEARADESARSRFRRQHEVLRSVVGSASFRWLFVGWTCIYLPVYAVLAHLVLYVSAQPGLSSSTGSWLLGVIGVSTGVARIGVGPIGDRTGRPKTFLVSAFVLGISVVILPATSSVASLVGFAVLFGVAYGANGALLAPVIADVYGTANISSLFGAISISFAISGLFAPYLTGLIYRLAGSYWIAFVGFGLLAILGAGCTVRGVR</sequence>
<proteinExistence type="predicted"/>
<gene>
    <name evidence="3" type="ORF">AUR64_03770</name>
</gene>
<dbReference type="PROSITE" id="PS51257">
    <property type="entry name" value="PROKAR_LIPOPROTEIN"/>
    <property type="match status" value="1"/>
</dbReference>
<dbReference type="PROSITE" id="PS50850">
    <property type="entry name" value="MFS"/>
    <property type="match status" value="1"/>
</dbReference>
<dbReference type="InterPro" id="IPR036259">
    <property type="entry name" value="MFS_trans_sf"/>
</dbReference>
<dbReference type="PANTHER" id="PTHR11360:SF284">
    <property type="entry name" value="EG:103B4.3 PROTEIN-RELATED"/>
    <property type="match status" value="1"/>
</dbReference>
<comment type="caution">
    <text evidence="3">The sequence shown here is derived from an EMBL/GenBank/DDBJ whole genome shotgun (WGS) entry which is preliminary data.</text>
</comment>
<protein>
    <recommendedName>
        <fullName evidence="2">Major facilitator superfamily (MFS) profile domain-containing protein</fullName>
    </recommendedName>
</protein>
<dbReference type="InterPro" id="IPR011701">
    <property type="entry name" value="MFS"/>
</dbReference>
<feature type="domain" description="Major facilitator superfamily (MFS) profile" evidence="2">
    <location>
        <begin position="18"/>
        <end position="404"/>
    </location>
</feature>
<keyword evidence="1" id="KW-1133">Transmembrane helix</keyword>
<feature type="transmembrane region" description="Helical" evidence="1">
    <location>
        <begin position="142"/>
        <end position="162"/>
    </location>
</feature>
<keyword evidence="4" id="KW-1185">Reference proteome</keyword>
<feature type="transmembrane region" description="Helical" evidence="1">
    <location>
        <begin position="318"/>
        <end position="340"/>
    </location>
</feature>
<evidence type="ECO:0000313" key="4">
    <source>
        <dbReference type="Proteomes" id="UP000054387"/>
    </source>
</evidence>
<dbReference type="AlphaFoldDB" id="A0A0W1RD62"/>
<dbReference type="OrthoDB" id="359492at2157"/>
<keyword evidence="1" id="KW-0812">Transmembrane</keyword>
<accession>A0A0W1RD62</accession>
<evidence type="ECO:0000259" key="2">
    <source>
        <dbReference type="PROSITE" id="PS50850"/>
    </source>
</evidence>
<feature type="transmembrane region" description="Helical" evidence="1">
    <location>
        <begin position="230"/>
        <end position="253"/>
    </location>
</feature>
<feature type="transmembrane region" description="Helical" evidence="1">
    <location>
        <begin position="352"/>
        <end position="375"/>
    </location>
</feature>
<keyword evidence="1" id="KW-0472">Membrane</keyword>